<comment type="caution">
    <text evidence="2">The sequence shown here is derived from an EMBL/GenBank/DDBJ whole genome shotgun (WGS) entry which is preliminary data.</text>
</comment>
<dbReference type="EMBL" id="JAHRIN010054721">
    <property type="protein sequence ID" value="MEQ2210825.1"/>
    <property type="molecule type" value="Genomic_DNA"/>
</dbReference>
<evidence type="ECO:0000313" key="3">
    <source>
        <dbReference type="Proteomes" id="UP001434883"/>
    </source>
</evidence>
<organism evidence="2 3">
    <name type="scientific">Xenoophorus captivus</name>
    <dbReference type="NCBI Taxonomy" id="1517983"/>
    <lineage>
        <taxon>Eukaryota</taxon>
        <taxon>Metazoa</taxon>
        <taxon>Chordata</taxon>
        <taxon>Craniata</taxon>
        <taxon>Vertebrata</taxon>
        <taxon>Euteleostomi</taxon>
        <taxon>Actinopterygii</taxon>
        <taxon>Neopterygii</taxon>
        <taxon>Teleostei</taxon>
        <taxon>Neoteleostei</taxon>
        <taxon>Acanthomorphata</taxon>
        <taxon>Ovalentaria</taxon>
        <taxon>Atherinomorphae</taxon>
        <taxon>Cyprinodontiformes</taxon>
        <taxon>Goodeidae</taxon>
        <taxon>Xenoophorus</taxon>
    </lineage>
</organism>
<name>A0ABV0RRE1_9TELE</name>
<reference evidence="2 3" key="1">
    <citation type="submission" date="2021-06" db="EMBL/GenBank/DDBJ databases">
        <authorList>
            <person name="Palmer J.M."/>
        </authorList>
    </citation>
    <scope>NUCLEOTIDE SEQUENCE [LARGE SCALE GENOMIC DNA]</scope>
    <source>
        <strain evidence="2 3">XC_2019</strain>
        <tissue evidence="2">Muscle</tissue>
    </source>
</reference>
<accession>A0ABV0RRE1</accession>
<keyword evidence="3" id="KW-1185">Reference proteome</keyword>
<dbReference type="Proteomes" id="UP001434883">
    <property type="component" value="Unassembled WGS sequence"/>
</dbReference>
<feature type="region of interest" description="Disordered" evidence="1">
    <location>
        <begin position="1"/>
        <end position="52"/>
    </location>
</feature>
<evidence type="ECO:0000313" key="2">
    <source>
        <dbReference type="EMBL" id="MEQ2210825.1"/>
    </source>
</evidence>
<sequence>MPIDRGGRGAGRRPSNRQEEALHLSSSDDVTQEVPAGPAETKKDGPPDAGAMSFHAATWASLSAASIDTLVPGPVLQLLYVERPF</sequence>
<protein>
    <submittedName>
        <fullName evidence="2">Uncharacterized protein</fullName>
    </submittedName>
</protein>
<gene>
    <name evidence="2" type="ORF">XENOCAPTIV_020088</name>
</gene>
<proteinExistence type="predicted"/>
<evidence type="ECO:0000256" key="1">
    <source>
        <dbReference type="SAM" id="MobiDB-lite"/>
    </source>
</evidence>